<dbReference type="EMBL" id="CP050472">
    <property type="protein sequence ID" value="UTZ34808.1"/>
    <property type="molecule type" value="Genomic_DNA"/>
</dbReference>
<evidence type="ECO:0000256" key="1">
    <source>
        <dbReference type="SAM" id="Phobius"/>
    </source>
</evidence>
<organism evidence="3 4">
    <name type="scientific">Vibrio campbellii</name>
    <dbReference type="NCBI Taxonomy" id="680"/>
    <lineage>
        <taxon>Bacteria</taxon>
        <taxon>Pseudomonadati</taxon>
        <taxon>Pseudomonadota</taxon>
        <taxon>Gammaproteobacteria</taxon>
        <taxon>Vibrionales</taxon>
        <taxon>Vibrionaceae</taxon>
        <taxon>Vibrio</taxon>
    </lineage>
</organism>
<feature type="transmembrane region" description="Helical" evidence="1">
    <location>
        <begin position="12"/>
        <end position="31"/>
    </location>
</feature>
<dbReference type="InterPro" id="IPR021994">
    <property type="entry name" value="DUF3592"/>
</dbReference>
<keyword evidence="1" id="KW-0812">Transmembrane</keyword>
<geneLocation type="plasmid" evidence="3 4">
    <name>unnamed1</name>
</geneLocation>
<accession>A0ABY5IKH2</accession>
<name>A0ABY5IKH2_9VIBR</name>
<feature type="transmembrane region" description="Helical" evidence="1">
    <location>
        <begin position="138"/>
        <end position="159"/>
    </location>
</feature>
<keyword evidence="1" id="KW-1133">Transmembrane helix</keyword>
<evidence type="ECO:0000313" key="4">
    <source>
        <dbReference type="Proteomes" id="UP001059912"/>
    </source>
</evidence>
<keyword evidence="4" id="KW-1185">Reference proteome</keyword>
<evidence type="ECO:0000313" key="3">
    <source>
        <dbReference type="EMBL" id="UTZ34808.1"/>
    </source>
</evidence>
<keyword evidence="1" id="KW-0472">Membrane</keyword>
<keyword evidence="3" id="KW-0614">Plasmid</keyword>
<evidence type="ECO:0000259" key="2">
    <source>
        <dbReference type="Pfam" id="PF12158"/>
    </source>
</evidence>
<feature type="domain" description="DUF3592" evidence="2">
    <location>
        <begin position="51"/>
        <end position="132"/>
    </location>
</feature>
<dbReference type="Pfam" id="PF12158">
    <property type="entry name" value="DUF3592"/>
    <property type="match status" value="1"/>
</dbReference>
<dbReference type="Proteomes" id="UP001059912">
    <property type="component" value="Plasmid unnamed1"/>
</dbReference>
<gene>
    <name evidence="3" type="ORF">HB762_26470</name>
</gene>
<sequence>MSLIGRVKNFLLLSFISLLYIIVFFVASIALKLETEKVMKVTSTEWIISRGVVQSTEIKENRTSKGVSWCPKVHYKYKINKDEYISDTIHLVKGCSFTKHSAKAKIKAYKVGDAIDVYIDPNDFEISALNVDMTIYDYWQVILFSIIILLLILQAYLVIKFRKRK</sequence>
<proteinExistence type="predicted"/>
<protein>
    <submittedName>
        <fullName evidence="3">DUF3592 domain-containing protein</fullName>
    </submittedName>
</protein>
<reference evidence="3" key="1">
    <citation type="submission" date="2020-03" db="EMBL/GenBank/DDBJ databases">
        <title>Five strains of Vibrio campbellii isolated from Mariana Trench.</title>
        <authorList>
            <person name="Liang J."/>
            <person name="Zhang X.-H."/>
        </authorList>
    </citation>
    <scope>NUCLEOTIDE SEQUENCE</scope>
    <source>
        <strain evidence="3">LJC013</strain>
        <plasmid evidence="3">unnamed1</plasmid>
    </source>
</reference>